<dbReference type="SUPFAM" id="SSF50630">
    <property type="entry name" value="Acid proteases"/>
    <property type="match status" value="1"/>
</dbReference>
<dbReference type="InterPro" id="IPR032799">
    <property type="entry name" value="TAXi_C"/>
</dbReference>
<keyword evidence="11" id="KW-1185">Reference proteome</keyword>
<evidence type="ECO:0000256" key="3">
    <source>
        <dbReference type="ARBA" id="ARBA00022750"/>
    </source>
</evidence>
<dbReference type="GO" id="GO:0004190">
    <property type="term" value="F:aspartic-type endopeptidase activity"/>
    <property type="evidence" value="ECO:0007669"/>
    <property type="project" value="UniProtKB-KW"/>
</dbReference>
<dbReference type="Proteomes" id="UP000636709">
    <property type="component" value="Unassembled WGS sequence"/>
</dbReference>
<feature type="domain" description="Peptidase A1" evidence="9">
    <location>
        <begin position="97"/>
        <end position="457"/>
    </location>
</feature>
<accession>A0A835E353</accession>
<feature type="active site" evidence="6">
    <location>
        <position position="337"/>
    </location>
</feature>
<keyword evidence="2" id="KW-0645">Protease</keyword>
<dbReference type="PANTHER" id="PTHR47967:SF128">
    <property type="entry name" value="ASPARTIC PROTEINASE CDR1-LIKE"/>
    <property type="match status" value="1"/>
</dbReference>
<dbReference type="GO" id="GO:0006508">
    <property type="term" value="P:proteolysis"/>
    <property type="evidence" value="ECO:0007669"/>
    <property type="project" value="UniProtKB-KW"/>
</dbReference>
<gene>
    <name evidence="10" type="ORF">HU200_055735</name>
</gene>
<dbReference type="OrthoDB" id="775830at2759"/>
<dbReference type="InterPro" id="IPR051708">
    <property type="entry name" value="Plant_Aspart_Prot_A1"/>
</dbReference>
<evidence type="ECO:0000313" key="10">
    <source>
        <dbReference type="EMBL" id="KAF8663135.1"/>
    </source>
</evidence>
<feature type="active site" evidence="6">
    <location>
        <position position="115"/>
    </location>
</feature>
<dbReference type="PRINTS" id="PR00792">
    <property type="entry name" value="PEPSIN"/>
</dbReference>
<keyword evidence="5" id="KW-0325">Glycoprotein</keyword>
<sequence length="468" mass="48395">MDATGLLPFSFLLLLAGHRAFAASDAGGFSVEFIHRDSPRSPFHNPALSPHGRMLAAARRSLRGDPSRGAPPAPSPAADVVGAGGVESKIISRSFEYLMAVNVGTPPTHMLAIADTGSDLVWVNCRSNTSSAGVARGGDGGGAAGGVVFRPSSSSTYDVVGCETEACQNLNRASCDASSNCRYQYSYGDGSRTTGVLSTETFVFSGDGDRQVSVPHVDFGCSTYMAGTFRADGLVGLGAGGLSLVSQLGSATSFGRRFSYCLMPAYAANSSSTLNFGSNAVVSEPSAATTPLVPGEVDSYYTVSLEAVSVAGAGDIAAGGSTQESSSSSSTSSIIVDSGTTLTFLDPSLLQPVVKQLEERINLTQTQSPEKLLELCYDVSGTTSREDWGIPDVTLRFGGGGEVTLRPENTFVLVQESTLCLALVSVSEAQPVSILGNVAQQNFHVGYDLDARTVTFAPADCTRSSASS</sequence>
<dbReference type="PROSITE" id="PS51767">
    <property type="entry name" value="PEPTIDASE_A1"/>
    <property type="match status" value="1"/>
</dbReference>
<evidence type="ECO:0000256" key="1">
    <source>
        <dbReference type="ARBA" id="ARBA00007447"/>
    </source>
</evidence>
<feature type="region of interest" description="Disordered" evidence="7">
    <location>
        <begin position="60"/>
        <end position="80"/>
    </location>
</feature>
<dbReference type="FunFam" id="2.40.70.10:FF:000033">
    <property type="entry name" value="Aspartyl protease family protein"/>
    <property type="match status" value="1"/>
</dbReference>
<dbReference type="AlphaFoldDB" id="A0A835E353"/>
<comment type="similarity">
    <text evidence="1">Belongs to the peptidase A1 family.</text>
</comment>
<dbReference type="InterPro" id="IPR034161">
    <property type="entry name" value="Pepsin-like_plant"/>
</dbReference>
<keyword evidence="8" id="KW-0732">Signal</keyword>
<evidence type="ECO:0000256" key="7">
    <source>
        <dbReference type="SAM" id="MobiDB-lite"/>
    </source>
</evidence>
<evidence type="ECO:0000256" key="5">
    <source>
        <dbReference type="ARBA" id="ARBA00023180"/>
    </source>
</evidence>
<dbReference type="Pfam" id="PF14543">
    <property type="entry name" value="TAXi_N"/>
    <property type="match status" value="1"/>
</dbReference>
<dbReference type="PANTHER" id="PTHR47967">
    <property type="entry name" value="OS07G0603500 PROTEIN-RELATED"/>
    <property type="match status" value="1"/>
</dbReference>
<evidence type="ECO:0000259" key="9">
    <source>
        <dbReference type="PROSITE" id="PS51767"/>
    </source>
</evidence>
<dbReference type="InterPro" id="IPR033121">
    <property type="entry name" value="PEPTIDASE_A1"/>
</dbReference>
<evidence type="ECO:0000256" key="4">
    <source>
        <dbReference type="ARBA" id="ARBA00022801"/>
    </source>
</evidence>
<evidence type="ECO:0000256" key="8">
    <source>
        <dbReference type="SAM" id="SignalP"/>
    </source>
</evidence>
<proteinExistence type="inferred from homology"/>
<dbReference type="GO" id="GO:0005576">
    <property type="term" value="C:extracellular region"/>
    <property type="evidence" value="ECO:0007669"/>
    <property type="project" value="TreeGrafter"/>
</dbReference>
<dbReference type="Gene3D" id="2.40.70.10">
    <property type="entry name" value="Acid Proteases"/>
    <property type="match status" value="2"/>
</dbReference>
<comment type="caution">
    <text evidence="10">The sequence shown here is derived from an EMBL/GenBank/DDBJ whole genome shotgun (WGS) entry which is preliminary data.</text>
</comment>
<keyword evidence="3" id="KW-0064">Aspartyl protease</keyword>
<name>A0A835E353_9POAL</name>
<dbReference type="EMBL" id="JACEFO010002379">
    <property type="protein sequence ID" value="KAF8663135.1"/>
    <property type="molecule type" value="Genomic_DNA"/>
</dbReference>
<dbReference type="Pfam" id="PF14541">
    <property type="entry name" value="TAXi_C"/>
    <property type="match status" value="1"/>
</dbReference>
<evidence type="ECO:0000256" key="6">
    <source>
        <dbReference type="PIRSR" id="PIRSR601461-1"/>
    </source>
</evidence>
<organism evidence="10 11">
    <name type="scientific">Digitaria exilis</name>
    <dbReference type="NCBI Taxonomy" id="1010633"/>
    <lineage>
        <taxon>Eukaryota</taxon>
        <taxon>Viridiplantae</taxon>
        <taxon>Streptophyta</taxon>
        <taxon>Embryophyta</taxon>
        <taxon>Tracheophyta</taxon>
        <taxon>Spermatophyta</taxon>
        <taxon>Magnoliopsida</taxon>
        <taxon>Liliopsida</taxon>
        <taxon>Poales</taxon>
        <taxon>Poaceae</taxon>
        <taxon>PACMAD clade</taxon>
        <taxon>Panicoideae</taxon>
        <taxon>Panicodae</taxon>
        <taxon>Paniceae</taxon>
        <taxon>Anthephorinae</taxon>
        <taxon>Digitaria</taxon>
    </lineage>
</organism>
<dbReference type="InterPro" id="IPR001461">
    <property type="entry name" value="Aspartic_peptidase_A1"/>
</dbReference>
<reference evidence="10" key="1">
    <citation type="submission" date="2020-07" db="EMBL/GenBank/DDBJ databases">
        <title>Genome sequence and genetic diversity analysis of an under-domesticated orphan crop, white fonio (Digitaria exilis).</title>
        <authorList>
            <person name="Bennetzen J.L."/>
            <person name="Chen S."/>
            <person name="Ma X."/>
            <person name="Wang X."/>
            <person name="Yssel A.E.J."/>
            <person name="Chaluvadi S.R."/>
            <person name="Johnson M."/>
            <person name="Gangashetty P."/>
            <person name="Hamidou F."/>
            <person name="Sanogo M.D."/>
            <person name="Zwaenepoel A."/>
            <person name="Wallace J."/>
            <person name="Van De Peer Y."/>
            <person name="Van Deynze A."/>
        </authorList>
    </citation>
    <scope>NUCLEOTIDE SEQUENCE</scope>
    <source>
        <tissue evidence="10">Leaves</tissue>
    </source>
</reference>
<keyword evidence="4" id="KW-0378">Hydrolase</keyword>
<dbReference type="InterPro" id="IPR021109">
    <property type="entry name" value="Peptidase_aspartic_dom_sf"/>
</dbReference>
<evidence type="ECO:0000256" key="2">
    <source>
        <dbReference type="ARBA" id="ARBA00022670"/>
    </source>
</evidence>
<protein>
    <recommendedName>
        <fullName evidence="9">Peptidase A1 domain-containing protein</fullName>
    </recommendedName>
</protein>
<evidence type="ECO:0000313" key="11">
    <source>
        <dbReference type="Proteomes" id="UP000636709"/>
    </source>
</evidence>
<feature type="signal peptide" evidence="8">
    <location>
        <begin position="1"/>
        <end position="22"/>
    </location>
</feature>
<dbReference type="InterPro" id="IPR032861">
    <property type="entry name" value="TAXi_N"/>
</dbReference>
<feature type="chain" id="PRO_5032373638" description="Peptidase A1 domain-containing protein" evidence="8">
    <location>
        <begin position="23"/>
        <end position="468"/>
    </location>
</feature>
<dbReference type="CDD" id="cd05476">
    <property type="entry name" value="pepsin_A_like_plant"/>
    <property type="match status" value="1"/>
</dbReference>